<feature type="transmembrane region" description="Helical" evidence="1">
    <location>
        <begin position="9"/>
        <end position="30"/>
    </location>
</feature>
<gene>
    <name evidence="2" type="ORF">GSF08_05610</name>
</gene>
<feature type="transmembrane region" description="Helical" evidence="1">
    <location>
        <begin position="45"/>
        <end position="70"/>
    </location>
</feature>
<accession>A0A6N8U794</accession>
<dbReference type="Proteomes" id="UP000434036">
    <property type="component" value="Unassembled WGS sequence"/>
</dbReference>
<protein>
    <recommendedName>
        <fullName evidence="4">Tetratricopeptide repeat protein</fullName>
    </recommendedName>
</protein>
<keyword evidence="3" id="KW-1185">Reference proteome</keyword>
<dbReference type="InterPro" id="IPR011990">
    <property type="entry name" value="TPR-like_helical_dom_sf"/>
</dbReference>
<dbReference type="RefSeq" id="WP_160624862.1">
    <property type="nucleotide sequence ID" value="NZ_WUUQ01000002.1"/>
</dbReference>
<evidence type="ECO:0000313" key="2">
    <source>
        <dbReference type="EMBL" id="MXQ73405.1"/>
    </source>
</evidence>
<evidence type="ECO:0000256" key="1">
    <source>
        <dbReference type="SAM" id="Phobius"/>
    </source>
</evidence>
<keyword evidence="1" id="KW-1133">Transmembrane helix</keyword>
<keyword evidence="1" id="KW-0812">Transmembrane</keyword>
<comment type="caution">
    <text evidence="2">The sequence shown here is derived from an EMBL/GenBank/DDBJ whole genome shotgun (WGS) entry which is preliminary data.</text>
</comment>
<dbReference type="AlphaFoldDB" id="A0A6N8U794"/>
<dbReference type="SUPFAM" id="SSF48452">
    <property type="entry name" value="TPR-like"/>
    <property type="match status" value="1"/>
</dbReference>
<evidence type="ECO:0008006" key="4">
    <source>
        <dbReference type="Google" id="ProtNLM"/>
    </source>
</evidence>
<sequence length="257" mass="29807">MKKGKQKAFIYQFTNVILVIAIVFTGLGLIHDAMQAESWNHMSFLVYYGAALIVFLLALFFNFASLQYIFYREMQPLTARTAYEYILHVSRGYYSVYLHCLIYLGSFSKAQELLQEWKPSKNQMLYAHYFEGLLAYYEQDKQTLIASVQWFQKDTQALADNKEKQELADKARNRRKNNFKYQLEAKAALLNHDYPTALTILSQALESCDTNVEKLAITFDQGVAYEGMSQNEQARSCFQKVGEGNSDLYFVKQARKK</sequence>
<reference evidence="2 3" key="1">
    <citation type="submission" date="2019-12" db="EMBL/GenBank/DDBJ databases">
        <authorList>
            <person name="Yang R."/>
        </authorList>
    </citation>
    <scope>NUCLEOTIDE SEQUENCE [LARGE SCALE GENOMIC DNA]</scope>
    <source>
        <strain evidence="2 3">DONG20-135</strain>
    </source>
</reference>
<organism evidence="2 3">
    <name type="scientific">Copranaerobaculum intestinale</name>
    <dbReference type="NCBI Taxonomy" id="2692629"/>
    <lineage>
        <taxon>Bacteria</taxon>
        <taxon>Bacillati</taxon>
        <taxon>Bacillota</taxon>
        <taxon>Erysipelotrichia</taxon>
        <taxon>Erysipelotrichales</taxon>
        <taxon>Erysipelotrichaceae</taxon>
        <taxon>Copranaerobaculum</taxon>
    </lineage>
</organism>
<reference evidence="2 3" key="2">
    <citation type="submission" date="2020-01" db="EMBL/GenBank/DDBJ databases">
        <title>Clostridiaceae sp. nov. isolated from the gut of human by culturomics.</title>
        <authorList>
            <person name="Chang Y."/>
        </authorList>
    </citation>
    <scope>NUCLEOTIDE SEQUENCE [LARGE SCALE GENOMIC DNA]</scope>
    <source>
        <strain evidence="2 3">DONG20-135</strain>
    </source>
</reference>
<keyword evidence="1" id="KW-0472">Membrane</keyword>
<dbReference type="EMBL" id="WUUQ01000002">
    <property type="protein sequence ID" value="MXQ73405.1"/>
    <property type="molecule type" value="Genomic_DNA"/>
</dbReference>
<dbReference type="Gene3D" id="1.25.40.10">
    <property type="entry name" value="Tetratricopeptide repeat domain"/>
    <property type="match status" value="1"/>
</dbReference>
<name>A0A6N8U794_9FIRM</name>
<proteinExistence type="predicted"/>
<evidence type="ECO:0000313" key="3">
    <source>
        <dbReference type="Proteomes" id="UP000434036"/>
    </source>
</evidence>